<organism evidence="9 10">
    <name type="scientific">Enhygromyxa salina</name>
    <dbReference type="NCBI Taxonomy" id="215803"/>
    <lineage>
        <taxon>Bacteria</taxon>
        <taxon>Pseudomonadati</taxon>
        <taxon>Myxococcota</taxon>
        <taxon>Polyangia</taxon>
        <taxon>Nannocystales</taxon>
        <taxon>Nannocystaceae</taxon>
        <taxon>Enhygromyxa</taxon>
    </lineage>
</organism>
<gene>
    <name evidence="9" type="primary">czcA_3</name>
    <name evidence="9" type="ORF">ENSA5_59580</name>
</gene>
<dbReference type="InterPro" id="IPR004763">
    <property type="entry name" value="CusA-like"/>
</dbReference>
<evidence type="ECO:0000256" key="6">
    <source>
        <dbReference type="ARBA" id="ARBA00022989"/>
    </source>
</evidence>
<feature type="transmembrane region" description="Helical" evidence="8">
    <location>
        <begin position="420"/>
        <end position="439"/>
    </location>
</feature>
<dbReference type="AlphaFoldDB" id="A0A2S9XDF3"/>
<dbReference type="InterPro" id="IPR001036">
    <property type="entry name" value="Acrflvin-R"/>
</dbReference>
<dbReference type="Pfam" id="PF00873">
    <property type="entry name" value="ACR_tran"/>
    <property type="match status" value="1"/>
</dbReference>
<evidence type="ECO:0000256" key="8">
    <source>
        <dbReference type="SAM" id="Phobius"/>
    </source>
</evidence>
<dbReference type="SUPFAM" id="SSF82693">
    <property type="entry name" value="Multidrug efflux transporter AcrB pore domain, PN1, PN2, PC1 and PC2 subdomains"/>
    <property type="match status" value="2"/>
</dbReference>
<evidence type="ECO:0000256" key="4">
    <source>
        <dbReference type="ARBA" id="ARBA00022475"/>
    </source>
</evidence>
<protein>
    <submittedName>
        <fullName evidence="9">Cobalt-zinc-cadmium resistance protein CzcA</fullName>
    </submittedName>
</protein>
<feature type="transmembrane region" description="Helical" evidence="8">
    <location>
        <begin position="549"/>
        <end position="575"/>
    </location>
</feature>
<keyword evidence="4" id="KW-1003">Cell membrane</keyword>
<feature type="transmembrane region" description="Helical" evidence="8">
    <location>
        <begin position="394"/>
        <end position="414"/>
    </location>
</feature>
<dbReference type="RefSeq" id="WP_106395147.1">
    <property type="nucleotide sequence ID" value="NZ_PVNK01000263.1"/>
</dbReference>
<dbReference type="GO" id="GO:0042910">
    <property type="term" value="F:xenobiotic transmembrane transporter activity"/>
    <property type="evidence" value="ECO:0007669"/>
    <property type="project" value="TreeGrafter"/>
</dbReference>
<comment type="caution">
    <text evidence="9">The sequence shown here is derived from an EMBL/GenBank/DDBJ whole genome shotgun (WGS) entry which is preliminary data.</text>
</comment>
<dbReference type="Gene3D" id="3.30.70.1440">
    <property type="entry name" value="Multidrug efflux transporter AcrB pore domain"/>
    <property type="match status" value="1"/>
</dbReference>
<keyword evidence="3" id="KW-0813">Transport</keyword>
<feature type="transmembrane region" description="Helical" evidence="8">
    <location>
        <begin position="500"/>
        <end position="528"/>
    </location>
</feature>
<accession>A0A2S9XDF3</accession>
<dbReference type="Gene3D" id="3.30.70.1320">
    <property type="entry name" value="Multidrug efflux transporter AcrB pore domain like"/>
    <property type="match status" value="1"/>
</dbReference>
<name>A0A2S9XDF3_9BACT</name>
<dbReference type="NCBIfam" id="TIGR00914">
    <property type="entry name" value="2A0601"/>
    <property type="match status" value="1"/>
</dbReference>
<dbReference type="GO" id="GO:0005886">
    <property type="term" value="C:plasma membrane"/>
    <property type="evidence" value="ECO:0007669"/>
    <property type="project" value="UniProtKB-SubCell"/>
</dbReference>
<evidence type="ECO:0000313" key="9">
    <source>
        <dbReference type="EMBL" id="PRP90883.1"/>
    </source>
</evidence>
<dbReference type="Gene3D" id="3.30.70.1430">
    <property type="entry name" value="Multidrug efflux transporter AcrB pore domain"/>
    <property type="match status" value="2"/>
</dbReference>
<keyword evidence="5 8" id="KW-0812">Transmembrane</keyword>
<feature type="transmembrane region" description="Helical" evidence="8">
    <location>
        <begin position="893"/>
        <end position="912"/>
    </location>
</feature>
<keyword evidence="7 8" id="KW-0472">Membrane</keyword>
<feature type="transmembrane region" description="Helical" evidence="8">
    <location>
        <begin position="1022"/>
        <end position="1045"/>
    </location>
</feature>
<sequence>MSAAPEPQPESKAPRGDLLGAIVAWSVRHRALVLAAVFAFAVAGLITARELELDALPDVTGNQVLVLTQGPGLTPSEIERTVTRPVEVALGGLPGLVEQRSLSRYGISSVVAVFDDDVDPWLARQQVAERVAVLEDLPEGVARPELGPHTGGLGEVVQLSIRSRDRSPAELYELIRLQIAPVLRATPGVVEVNLWGGARRTLDVVADPVALAQAGVSLDELANSLRDSTGAVAGSTLPAGPGQVLLRGVFWPTRAAELGAVAVEAMRADPLDSDPGTHELDDHGQTLRVSELAEVVEGARPRIGAATTNGLGETVYVMIQMQRDANALALTDRIHELMPALEDSLPDDIVVDMVYDRSVLVEATMHTVATNLLEGAALVVIVLVLMLGSIRAGLLVATVIPLSMLGAMIGMVSFDVPGNLMSLGAIDFGLLADGAVVMVERAFHELRGTSGGEAQATRSRVVAAMQGVARPMALSVLIIVLVYVPILTLQGVDGKMFRPMALTVVFALLTSLVVALTFIPAAASWLGASSLPKREPALVRLATRIYEPLLNAAIARPLLIALVSVALLVTGGYAFSRSGTSFIPQLDEGDLVVMSTRQPDVSLETAIAEAGKLETALLSVPEVLAATSRIGSPEVATDIMGLEQADVFVELRPRDQWRAGLTREALIAEIDAAIARDAPGADLTFTQPIQMRFNELVGGSVADVAVSIYGEDQARLRATAEELLAILTEVPGAQDVKIFAPPAVSLIEVRPRLLEARRLDMTPAQILDIVGALRMGVEVGETWDGPVRVPIRLRLAHEGDGFTLDRIPIATPGGEVVPLSRVAEIVQLDTPALVNRQAGQRRIVVGFNVRGAELGDVVEAAQAKVEAELDQDWGARLVWGGQYEQLEEARARLAMVVPILLVAIFGLLVIVFRRPGPAAVIFLNVPFAGVGGALALWSRAMPVSISAAIGFIALSGIAVLNGVVLMSSVVAREDAGAEPREAAREAARERMRPVLMTALVAALGFVPMALATGIGAEVQRPLATVVVGGLVTSTFLTLVLLPALYPWLRLARRRTQVAAAAPSEDPS</sequence>
<dbReference type="InterPro" id="IPR027463">
    <property type="entry name" value="AcrB_DN_DC_subdom"/>
</dbReference>
<dbReference type="SUPFAM" id="SSF82714">
    <property type="entry name" value="Multidrug efflux transporter AcrB TolC docking domain, DN and DC subdomains"/>
    <property type="match status" value="1"/>
</dbReference>
<feature type="transmembrane region" description="Helical" evidence="8">
    <location>
        <begin position="943"/>
        <end position="965"/>
    </location>
</feature>
<evidence type="ECO:0000256" key="5">
    <source>
        <dbReference type="ARBA" id="ARBA00022692"/>
    </source>
</evidence>
<dbReference type="Gene3D" id="3.30.2090.10">
    <property type="entry name" value="Multidrug efflux transporter AcrB TolC docking domain, DN and DC subdomains"/>
    <property type="match status" value="2"/>
</dbReference>
<dbReference type="PANTHER" id="PTHR32063:SF24">
    <property type="entry name" value="CATION EFFLUX SYSTEM (ACRB_ACRD_ACRF FAMILY)"/>
    <property type="match status" value="1"/>
</dbReference>
<feature type="transmembrane region" description="Helical" evidence="8">
    <location>
        <begin position="368"/>
        <end position="387"/>
    </location>
</feature>
<dbReference type="Gene3D" id="1.20.1640.10">
    <property type="entry name" value="Multidrug efflux transporter AcrB transmembrane domain"/>
    <property type="match status" value="2"/>
</dbReference>
<evidence type="ECO:0000313" key="10">
    <source>
        <dbReference type="Proteomes" id="UP000237968"/>
    </source>
</evidence>
<evidence type="ECO:0000256" key="1">
    <source>
        <dbReference type="ARBA" id="ARBA00004651"/>
    </source>
</evidence>
<dbReference type="OrthoDB" id="5478262at2"/>
<feature type="transmembrane region" description="Helical" evidence="8">
    <location>
        <begin position="468"/>
        <end position="488"/>
    </location>
</feature>
<evidence type="ECO:0000256" key="3">
    <source>
        <dbReference type="ARBA" id="ARBA00022448"/>
    </source>
</evidence>
<proteinExistence type="inferred from homology"/>
<dbReference type="PRINTS" id="PR00702">
    <property type="entry name" value="ACRIFLAVINRP"/>
</dbReference>
<feature type="transmembrane region" description="Helical" evidence="8">
    <location>
        <begin position="994"/>
        <end position="1016"/>
    </location>
</feature>
<keyword evidence="6 8" id="KW-1133">Transmembrane helix</keyword>
<evidence type="ECO:0000256" key="2">
    <source>
        <dbReference type="ARBA" id="ARBA00010942"/>
    </source>
</evidence>
<comment type="subcellular location">
    <subcellularLocation>
        <location evidence="1">Cell membrane</location>
        <topology evidence="1">Multi-pass membrane protein</topology>
    </subcellularLocation>
</comment>
<dbReference type="PANTHER" id="PTHR32063">
    <property type="match status" value="1"/>
</dbReference>
<evidence type="ECO:0000256" key="7">
    <source>
        <dbReference type="ARBA" id="ARBA00023136"/>
    </source>
</evidence>
<dbReference type="SUPFAM" id="SSF82866">
    <property type="entry name" value="Multidrug efflux transporter AcrB transmembrane domain"/>
    <property type="match status" value="2"/>
</dbReference>
<dbReference type="Proteomes" id="UP000237968">
    <property type="component" value="Unassembled WGS sequence"/>
</dbReference>
<reference evidence="9 10" key="1">
    <citation type="submission" date="2018-03" db="EMBL/GenBank/DDBJ databases">
        <title>Draft Genome Sequences of the Obligatory Marine Myxobacteria Enhygromyxa salina SWB005.</title>
        <authorList>
            <person name="Poehlein A."/>
            <person name="Moghaddam J.A."/>
            <person name="Harms H."/>
            <person name="Alanjari M."/>
            <person name="Koenig G.M."/>
            <person name="Daniel R."/>
            <person name="Schaeberle T.F."/>
        </authorList>
    </citation>
    <scope>NUCLEOTIDE SEQUENCE [LARGE SCALE GENOMIC DNA]</scope>
    <source>
        <strain evidence="9 10">SWB005</strain>
    </source>
</reference>
<dbReference type="GO" id="GO:0008324">
    <property type="term" value="F:monoatomic cation transmembrane transporter activity"/>
    <property type="evidence" value="ECO:0007669"/>
    <property type="project" value="InterPro"/>
</dbReference>
<dbReference type="EMBL" id="PVNK01000263">
    <property type="protein sequence ID" value="PRP90883.1"/>
    <property type="molecule type" value="Genomic_DNA"/>
</dbReference>
<keyword evidence="10" id="KW-1185">Reference proteome</keyword>
<feature type="transmembrane region" description="Helical" evidence="8">
    <location>
        <begin position="919"/>
        <end position="937"/>
    </location>
</feature>
<comment type="similarity">
    <text evidence="2">Belongs to the resistance-nodulation-cell division (RND) (TC 2.A.6) family.</text>
</comment>